<dbReference type="Pfam" id="PF02661">
    <property type="entry name" value="Fic"/>
    <property type="match status" value="1"/>
</dbReference>
<reference evidence="4 5" key="1">
    <citation type="submission" date="2012-11" db="EMBL/GenBank/DDBJ databases">
        <title>The complete genome sequence of Corynebacterium maris Coryn-1 (=DSM 45190).</title>
        <authorList>
            <person name="Schaffert L."/>
            <person name="Albersmeier A."/>
            <person name="Kalinowski J."/>
            <person name="Ruckert C."/>
        </authorList>
    </citation>
    <scope>NUCLEOTIDE SEQUENCE [LARGE SCALE GENOMIC DNA]</scope>
    <source>
        <strain evidence="5">Coryn-1</strain>
    </source>
</reference>
<evidence type="ECO:0000256" key="1">
    <source>
        <dbReference type="PIRSR" id="PIRSR640198-1"/>
    </source>
</evidence>
<dbReference type="GO" id="GO:0005524">
    <property type="term" value="F:ATP binding"/>
    <property type="evidence" value="ECO:0007669"/>
    <property type="project" value="UniProtKB-KW"/>
</dbReference>
<protein>
    <recommendedName>
        <fullName evidence="3">Fido domain-containing protein</fullName>
    </recommendedName>
</protein>
<dbReference type="KEGG" id="cmd:B841_00805"/>
<sequence>MGEHTLYCMITPAIVELLETAYQAELSVRRQWQRLPAGAQSHYLRSLLLDEVVATNDIEGVFSTRREIQEALDSATPNHRFKEFARLYDALAHGETRLPDTLEGIRSLYEKVMDGEKLPDDDQLDGELFRDGSVTVWDSRRQRVVHSGFHPEHKLQEGLRTILRITDRENTPSLITAFIAHLMFEVVHPFYDGNGRTGRYLLGAHIAEILSPATALTLSTAINTQKDRYYQAFMAVEDPVNRAEATPFVVTMLRFLTEAQQTLTQDVDARLYLMKSLADETRALQNNLPTDWKALHADIMHFLGELHLFGADRAATYADVAQHMKRSTSQTRKDLQLLREQGYLDTVTERPVRLRLSDSGLDVLGLRMY</sequence>
<feature type="binding site" evidence="2">
    <location>
        <begin position="192"/>
        <end position="199"/>
    </location>
    <ligand>
        <name>ATP</name>
        <dbReference type="ChEBI" id="CHEBI:30616"/>
    </ligand>
</feature>
<feature type="domain" description="Fido" evidence="3">
    <location>
        <begin position="100"/>
        <end position="251"/>
    </location>
</feature>
<evidence type="ECO:0000259" key="3">
    <source>
        <dbReference type="PROSITE" id="PS51459"/>
    </source>
</evidence>
<dbReference type="eggNOG" id="COG3177">
    <property type="taxonomic scope" value="Bacteria"/>
</dbReference>
<dbReference type="HOGENOM" id="CLU_051003_0_0_11"/>
<dbReference type="Gene3D" id="1.10.3290.10">
    <property type="entry name" value="Fido-like domain"/>
    <property type="match status" value="1"/>
</dbReference>
<dbReference type="PROSITE" id="PS51459">
    <property type="entry name" value="FIDO"/>
    <property type="match status" value="1"/>
</dbReference>
<dbReference type="STRING" id="1224163.B841_00805"/>
<feature type="active site" evidence="1">
    <location>
        <position position="188"/>
    </location>
</feature>
<dbReference type="PATRIC" id="fig|1224163.3.peg.160"/>
<name>S5SRB9_9CORY</name>
<accession>S5SRB9</accession>
<gene>
    <name evidence="4" type="ORF">B841_00805</name>
</gene>
<evidence type="ECO:0000313" key="4">
    <source>
        <dbReference type="EMBL" id="AGS33644.1"/>
    </source>
</evidence>
<keyword evidence="2" id="KW-0547">Nucleotide-binding</keyword>
<dbReference type="InterPro" id="IPR036597">
    <property type="entry name" value="Fido-like_dom_sf"/>
</dbReference>
<dbReference type="PANTHER" id="PTHR13504">
    <property type="entry name" value="FIDO DOMAIN-CONTAINING PROTEIN DDB_G0283145"/>
    <property type="match status" value="1"/>
</dbReference>
<dbReference type="SUPFAM" id="SSF140931">
    <property type="entry name" value="Fic-like"/>
    <property type="match status" value="1"/>
</dbReference>
<evidence type="ECO:0000256" key="2">
    <source>
        <dbReference type="PIRSR" id="PIRSR640198-2"/>
    </source>
</evidence>
<organism evidence="4 5">
    <name type="scientific">Corynebacterium maris DSM 45190</name>
    <dbReference type="NCBI Taxonomy" id="1224163"/>
    <lineage>
        <taxon>Bacteria</taxon>
        <taxon>Bacillati</taxon>
        <taxon>Actinomycetota</taxon>
        <taxon>Actinomycetes</taxon>
        <taxon>Mycobacteriales</taxon>
        <taxon>Corynebacteriaceae</taxon>
        <taxon>Corynebacterium</taxon>
    </lineage>
</organism>
<proteinExistence type="predicted"/>
<dbReference type="AlphaFoldDB" id="S5SRB9"/>
<feature type="binding site" evidence="2">
    <location>
        <position position="241"/>
    </location>
    <ligand>
        <name>ATP</name>
        <dbReference type="ChEBI" id="CHEBI:30616"/>
    </ligand>
</feature>
<dbReference type="InterPro" id="IPR003812">
    <property type="entry name" value="Fido"/>
</dbReference>
<feature type="binding site" evidence="2">
    <location>
        <begin position="229"/>
        <end position="230"/>
    </location>
    <ligand>
        <name>ATP</name>
        <dbReference type="ChEBI" id="CHEBI:30616"/>
    </ligand>
</feature>
<dbReference type="InterPro" id="IPR040198">
    <property type="entry name" value="Fido_containing"/>
</dbReference>
<dbReference type="PANTHER" id="PTHR13504:SF40">
    <property type="entry name" value="FIDO DOMAIN-CONTAINING PROTEIN"/>
    <property type="match status" value="1"/>
</dbReference>
<evidence type="ECO:0000313" key="5">
    <source>
        <dbReference type="Proteomes" id="UP000015388"/>
    </source>
</evidence>
<keyword evidence="5" id="KW-1185">Reference proteome</keyword>
<keyword evidence="2" id="KW-0067">ATP-binding</keyword>
<dbReference type="Proteomes" id="UP000015388">
    <property type="component" value="Chromosome"/>
</dbReference>
<dbReference type="EMBL" id="CP003924">
    <property type="protein sequence ID" value="AGS33644.1"/>
    <property type="molecule type" value="Genomic_DNA"/>
</dbReference>